<dbReference type="EMBL" id="CP016620">
    <property type="protein sequence ID" value="ANY85284.1"/>
    <property type="molecule type" value="Genomic_DNA"/>
</dbReference>
<dbReference type="KEGG" id="moc:BB934_44775"/>
<dbReference type="Gene3D" id="1.25.40.10">
    <property type="entry name" value="Tetratricopeptide repeat domain"/>
    <property type="match status" value="2"/>
</dbReference>
<dbReference type="AlphaFoldDB" id="A0A1B2EZB3"/>
<dbReference type="InterPro" id="IPR029787">
    <property type="entry name" value="Nucleotide_cyclase"/>
</dbReference>
<dbReference type="Pfam" id="PF13432">
    <property type="entry name" value="TPR_16"/>
    <property type="match status" value="1"/>
</dbReference>
<keyword evidence="2" id="KW-0614">Plasmid</keyword>
<dbReference type="PANTHER" id="PTHR43081:SF19">
    <property type="entry name" value="PH-SENSITIVE ADENYLATE CYCLASE RV1264"/>
    <property type="match status" value="1"/>
</dbReference>
<dbReference type="SUPFAM" id="SSF48452">
    <property type="entry name" value="TPR-like"/>
    <property type="match status" value="1"/>
</dbReference>
<feature type="domain" description="Guanylate cyclase" evidence="1">
    <location>
        <begin position="15"/>
        <end position="130"/>
    </location>
</feature>
<sequence>MTNPADAKVQRRLAAILAADVVGFSALMSQDEEGTLARIKSLRRELIEPMVHAHYGRVVKTTGDGFLVEFSSPVEAVSCAVEVQEALVAKTSQETSQAVHLRIGINLGDIIIEPDGDIYGDGVNVAARLEQIAEPGGIWISGKVYEEVRGKLPYHFDDKGEQWVKNIGRPVRVYGIRTSASLTARTATFTPSRSDKPSIAVLPFTNRSGDPEQDYFADGMTEDLITGLSRLRWLNVIACTSSFNHTEVRQFSFPPGARYILEGSVRRSGDRIRINGQLIGAATGKHIWAERYDRELMDIFAVQDEITENVVAAIEPHLYMEEGLRAANQVPESIGVWGLVVQAIGLINRVGRHENEQARTLLERAIMMEPTYAKAHAVLSWAVWWASYNYWLPDEQQGREQAQHHAEEALALDPSEPWAHMVFGLCLSTAGQHDRAQQELEIALGVNPSFALAHSVYGWTLTRAGKFEVAVAETAKALRMSPSDSFTSLYEFVHGVSLMAAQRHYEALPYLRKALVAFPDFPTHHSMLIACCGHLGLLDEAKAALARRNNLGPPLTVDLARSYMRKFAFCSVVTEGLSKAGVPEH</sequence>
<dbReference type="InterPro" id="IPR050697">
    <property type="entry name" value="Adenylyl/Guanylyl_Cyclase_3/4"/>
</dbReference>
<name>A0A1B2EZB3_9HYPH</name>
<geneLocation type="plasmid" evidence="2">
    <name>unnamed4</name>
</geneLocation>
<dbReference type="GO" id="GO:0004016">
    <property type="term" value="F:adenylate cyclase activity"/>
    <property type="evidence" value="ECO:0007669"/>
    <property type="project" value="UniProtKB-ARBA"/>
</dbReference>
<dbReference type="CDD" id="cd07302">
    <property type="entry name" value="CHD"/>
    <property type="match status" value="1"/>
</dbReference>
<dbReference type="Gene3D" id="3.30.70.1230">
    <property type="entry name" value="Nucleotide cyclase"/>
    <property type="match status" value="1"/>
</dbReference>
<dbReference type="SMART" id="SM00044">
    <property type="entry name" value="CYCc"/>
    <property type="match status" value="1"/>
</dbReference>
<dbReference type="SUPFAM" id="SSF55073">
    <property type="entry name" value="Nucleotide cyclase"/>
    <property type="match status" value="1"/>
</dbReference>
<reference evidence="2" key="1">
    <citation type="submission" date="2016-07" db="EMBL/GenBank/DDBJ databases">
        <title>Microvirga ossetica sp. nov. a new species of rhizobia isolated from root nodules of the legume species Vicia alpestris Steven originated from North Ossetia region in the Caucasus.</title>
        <authorList>
            <person name="Safronova V.I."/>
            <person name="Kuznetsova I.G."/>
            <person name="Sazanova A.L."/>
            <person name="Belimov A."/>
            <person name="Andronov E."/>
            <person name="Osledkin Y.S."/>
            <person name="Onishchuk O.P."/>
            <person name="Kurchak O.N."/>
            <person name="Shaposhnikov A.I."/>
            <person name="Willems A."/>
            <person name="Tikhonovich I.A."/>
        </authorList>
    </citation>
    <scope>NUCLEOTIDE SEQUENCE [LARGE SCALE GENOMIC DNA]</scope>
    <source>
        <strain evidence="2">V5/3M</strain>
        <plasmid evidence="2">unnamed4</plasmid>
    </source>
</reference>
<dbReference type="OrthoDB" id="9807521at2"/>
<dbReference type="Gene3D" id="3.40.50.10070">
    <property type="entry name" value="TolB, N-terminal domain"/>
    <property type="match status" value="1"/>
</dbReference>
<evidence type="ECO:0000259" key="1">
    <source>
        <dbReference type="PROSITE" id="PS50125"/>
    </source>
</evidence>
<dbReference type="GO" id="GO:0006171">
    <property type="term" value="P:cAMP biosynthetic process"/>
    <property type="evidence" value="ECO:0007669"/>
    <property type="project" value="TreeGrafter"/>
</dbReference>
<dbReference type="InterPro" id="IPR011990">
    <property type="entry name" value="TPR-like_helical_dom_sf"/>
</dbReference>
<proteinExistence type="predicted"/>
<gene>
    <name evidence="2" type="ORF">BB934_44775</name>
</gene>
<dbReference type="InterPro" id="IPR001054">
    <property type="entry name" value="A/G_cyclase"/>
</dbReference>
<dbReference type="Pfam" id="PF00211">
    <property type="entry name" value="Guanylate_cyc"/>
    <property type="match status" value="1"/>
</dbReference>
<organism evidence="2">
    <name type="scientific">Microvirga ossetica</name>
    <dbReference type="NCBI Taxonomy" id="1882682"/>
    <lineage>
        <taxon>Bacteria</taxon>
        <taxon>Pseudomonadati</taxon>
        <taxon>Pseudomonadota</taxon>
        <taxon>Alphaproteobacteria</taxon>
        <taxon>Hyphomicrobiales</taxon>
        <taxon>Methylobacteriaceae</taxon>
        <taxon>Microvirga</taxon>
    </lineage>
</organism>
<dbReference type="PANTHER" id="PTHR43081">
    <property type="entry name" value="ADENYLATE CYCLASE, TERMINAL-DIFFERENTIATION SPECIFIC-RELATED"/>
    <property type="match status" value="1"/>
</dbReference>
<accession>A0A1B2EZB3</accession>
<protein>
    <recommendedName>
        <fullName evidence="1">Guanylate cyclase domain-containing protein</fullName>
    </recommendedName>
</protein>
<dbReference type="GO" id="GO:0035556">
    <property type="term" value="P:intracellular signal transduction"/>
    <property type="evidence" value="ECO:0007669"/>
    <property type="project" value="InterPro"/>
</dbReference>
<dbReference type="RefSeq" id="WP_099516066.1">
    <property type="nucleotide sequence ID" value="NZ_CP016620.1"/>
</dbReference>
<evidence type="ECO:0000313" key="2">
    <source>
        <dbReference type="EMBL" id="ANY85284.1"/>
    </source>
</evidence>
<dbReference type="PROSITE" id="PS50125">
    <property type="entry name" value="GUANYLATE_CYCLASE_2"/>
    <property type="match status" value="1"/>
</dbReference>